<name>A0A9P6TZ78_9FUNG</name>
<protein>
    <submittedName>
        <fullName evidence="2">Uncharacterized protein</fullName>
    </submittedName>
</protein>
<feature type="region of interest" description="Disordered" evidence="1">
    <location>
        <begin position="85"/>
        <end position="178"/>
    </location>
</feature>
<feature type="region of interest" description="Disordered" evidence="1">
    <location>
        <begin position="1"/>
        <end position="42"/>
    </location>
</feature>
<dbReference type="OrthoDB" id="28755at2759"/>
<dbReference type="AlphaFoldDB" id="A0A9P6TZ78"/>
<evidence type="ECO:0000313" key="2">
    <source>
        <dbReference type="EMBL" id="KAG0252349.1"/>
    </source>
</evidence>
<keyword evidence="3" id="KW-1185">Reference proteome</keyword>
<evidence type="ECO:0000256" key="1">
    <source>
        <dbReference type="SAM" id="MobiDB-lite"/>
    </source>
</evidence>
<reference evidence="2" key="1">
    <citation type="journal article" date="2020" name="Fungal Divers.">
        <title>Resolving the Mortierellaceae phylogeny through synthesis of multi-gene phylogenetics and phylogenomics.</title>
        <authorList>
            <person name="Vandepol N."/>
            <person name="Liber J."/>
            <person name="Desiro A."/>
            <person name="Na H."/>
            <person name="Kennedy M."/>
            <person name="Barry K."/>
            <person name="Grigoriev I.V."/>
            <person name="Miller A.N."/>
            <person name="O'Donnell K."/>
            <person name="Stajich J.E."/>
            <person name="Bonito G."/>
        </authorList>
    </citation>
    <scope>NUCLEOTIDE SEQUENCE</scope>
    <source>
        <strain evidence="2">KOD948</strain>
    </source>
</reference>
<gene>
    <name evidence="2" type="ORF">BG011_007032</name>
</gene>
<dbReference type="EMBL" id="JAAAJA010000526">
    <property type="protein sequence ID" value="KAG0252349.1"/>
    <property type="molecule type" value="Genomic_DNA"/>
</dbReference>
<organism evidence="2 3">
    <name type="scientific">Mortierella polycephala</name>
    <dbReference type="NCBI Taxonomy" id="41804"/>
    <lineage>
        <taxon>Eukaryota</taxon>
        <taxon>Fungi</taxon>
        <taxon>Fungi incertae sedis</taxon>
        <taxon>Mucoromycota</taxon>
        <taxon>Mortierellomycotina</taxon>
        <taxon>Mortierellomycetes</taxon>
        <taxon>Mortierellales</taxon>
        <taxon>Mortierellaceae</taxon>
        <taxon>Mortierella</taxon>
    </lineage>
</organism>
<comment type="caution">
    <text evidence="2">The sequence shown here is derived from an EMBL/GenBank/DDBJ whole genome shotgun (WGS) entry which is preliminary data.</text>
</comment>
<sequence length="266" mass="29082">MGEVISQQMQEEQHQDRLRVPNTSARGESAEVLYQHGDDDDENDVEEIQMTESMASYPQQYQPVRVRESLDEMVTVTESIIKPIRPSLATTDSFRNRNGTPPIAAERQSLIGAGPESLTIPSGQDKGMPHVDTNSDASSSSRRNEDESEQWKTQQDDSRSTSDLVRSEVPAPPPPTEASSAGALLGIHNIYIVLPQFLVSFLSSVVFAAIEPQQQQGAGEQPTEGPSNPETIGVMLRFGGIMAGIAALLSLRLWKQPRSVAPSHHL</sequence>
<accession>A0A9P6TZ78</accession>
<dbReference type="Proteomes" id="UP000726737">
    <property type="component" value="Unassembled WGS sequence"/>
</dbReference>
<feature type="compositionally biased region" description="Polar residues" evidence="1">
    <location>
        <begin position="88"/>
        <end position="99"/>
    </location>
</feature>
<feature type="compositionally biased region" description="Polar residues" evidence="1">
    <location>
        <begin position="1"/>
        <end position="10"/>
    </location>
</feature>
<proteinExistence type="predicted"/>
<evidence type="ECO:0000313" key="3">
    <source>
        <dbReference type="Proteomes" id="UP000726737"/>
    </source>
</evidence>